<proteinExistence type="predicted"/>
<dbReference type="Proteomes" id="UP000265618">
    <property type="component" value="Unassembled WGS sequence"/>
</dbReference>
<name>A0A9K3GQ11_9EUKA</name>
<comment type="caution">
    <text evidence="1">The sequence shown here is derived from an EMBL/GenBank/DDBJ whole genome shotgun (WGS) entry which is preliminary data.</text>
</comment>
<dbReference type="EMBL" id="BDIP01006952">
    <property type="protein sequence ID" value="GIQ90973.1"/>
    <property type="molecule type" value="Genomic_DNA"/>
</dbReference>
<gene>
    <name evidence="1" type="ORF">KIPB_013993</name>
</gene>
<evidence type="ECO:0000313" key="2">
    <source>
        <dbReference type="Proteomes" id="UP000265618"/>
    </source>
</evidence>
<protein>
    <submittedName>
        <fullName evidence="1">Uncharacterized protein</fullName>
    </submittedName>
</protein>
<organism evidence="1 2">
    <name type="scientific">Kipferlia bialata</name>
    <dbReference type="NCBI Taxonomy" id="797122"/>
    <lineage>
        <taxon>Eukaryota</taxon>
        <taxon>Metamonada</taxon>
        <taxon>Carpediemonas-like organisms</taxon>
        <taxon>Kipferlia</taxon>
    </lineage>
</organism>
<reference evidence="1 2" key="1">
    <citation type="journal article" date="2018" name="PLoS ONE">
        <title>The draft genome of Kipferlia bialata reveals reductive genome evolution in fornicate parasites.</title>
        <authorList>
            <person name="Tanifuji G."/>
            <person name="Takabayashi S."/>
            <person name="Kume K."/>
            <person name="Takagi M."/>
            <person name="Nakayama T."/>
            <person name="Kamikawa R."/>
            <person name="Inagaki Y."/>
            <person name="Hashimoto T."/>
        </authorList>
    </citation>
    <scope>NUCLEOTIDE SEQUENCE [LARGE SCALE GENOMIC DNA]</scope>
    <source>
        <strain evidence="1">NY0173</strain>
    </source>
</reference>
<evidence type="ECO:0000313" key="1">
    <source>
        <dbReference type="EMBL" id="GIQ90973.1"/>
    </source>
</evidence>
<accession>A0A9K3GQ11</accession>
<keyword evidence="2" id="KW-1185">Reference proteome</keyword>
<dbReference type="AlphaFoldDB" id="A0A9K3GQ11"/>
<sequence>MDDFTLRDTIPVAVIVFNPSGLILATSVYPPYAETLTHTSLEGSVKLILSAMEVCMHVRVYVTLSHHSGLHLLFASMLLFSH</sequence>